<dbReference type="PANTHER" id="PTHR45036">
    <property type="entry name" value="METHYLTRANSFERASE LIKE 7B"/>
    <property type="match status" value="1"/>
</dbReference>
<dbReference type="Pfam" id="PF08241">
    <property type="entry name" value="Methyltransf_11"/>
    <property type="match status" value="1"/>
</dbReference>
<reference evidence="2 3" key="1">
    <citation type="submission" date="2019-02" db="EMBL/GenBank/DDBJ databases">
        <title>Prokaryotic population dynamics and viral predation in marine succession experiment using metagenomics: the confinement effect.</title>
        <authorList>
            <person name="Haro-Moreno J.M."/>
            <person name="Rodriguez-Valera F."/>
            <person name="Lopez-Perez M."/>
        </authorList>
    </citation>
    <scope>NUCLEOTIDE SEQUENCE [LARGE SCALE GENOMIC DNA]</scope>
    <source>
        <strain evidence="2">MED-G160</strain>
    </source>
</reference>
<dbReference type="CDD" id="cd02440">
    <property type="entry name" value="AdoMet_MTases"/>
    <property type="match status" value="1"/>
</dbReference>
<dbReference type="GO" id="GO:0032259">
    <property type="term" value="P:methylation"/>
    <property type="evidence" value="ECO:0007669"/>
    <property type="project" value="UniProtKB-KW"/>
</dbReference>
<name>A0A520N1X7_9GAMM</name>
<dbReference type="InterPro" id="IPR013216">
    <property type="entry name" value="Methyltransf_11"/>
</dbReference>
<evidence type="ECO:0000313" key="3">
    <source>
        <dbReference type="Proteomes" id="UP000318710"/>
    </source>
</evidence>
<evidence type="ECO:0000259" key="1">
    <source>
        <dbReference type="Pfam" id="PF08241"/>
    </source>
</evidence>
<proteinExistence type="predicted"/>
<dbReference type="InterPro" id="IPR052356">
    <property type="entry name" value="Thiol_S-MT"/>
</dbReference>
<comment type="caution">
    <text evidence="2">The sequence shown here is derived from an EMBL/GenBank/DDBJ whole genome shotgun (WGS) entry which is preliminary data.</text>
</comment>
<keyword evidence="2" id="KW-0489">Methyltransferase</keyword>
<dbReference type="GO" id="GO:0008757">
    <property type="term" value="F:S-adenosylmethionine-dependent methyltransferase activity"/>
    <property type="evidence" value="ECO:0007669"/>
    <property type="project" value="InterPro"/>
</dbReference>
<feature type="domain" description="Methyltransferase type 11" evidence="1">
    <location>
        <begin position="40"/>
        <end position="135"/>
    </location>
</feature>
<gene>
    <name evidence="2" type="ORF">EVA93_03305</name>
</gene>
<sequence length="207" mass="23319">MIKKSYEKYLLPKLLDCCCSTKPINYQRNKVVPNANGNVLEIGIGSGLNLPFYEKSKINNLYGIDPSSELCDMAKKKASDNEIDVNLLINVAEEIELPKDSIDTVVMTYTLCTIPNPPDALKEIKRVMKVDAKMLFCEHGTAPDKNIIKWQNRINPIWGKLFGGCNINRDIPSILKESGFKINTLDQMYLPSTPKIVGYNYWGEATI</sequence>
<protein>
    <submittedName>
        <fullName evidence="2">Class I SAM-dependent methyltransferase</fullName>
    </submittedName>
</protein>
<accession>A0A520N1X7</accession>
<organism evidence="2 3">
    <name type="scientific">SAR86 cluster bacterium</name>
    <dbReference type="NCBI Taxonomy" id="2030880"/>
    <lineage>
        <taxon>Bacteria</taxon>
        <taxon>Pseudomonadati</taxon>
        <taxon>Pseudomonadota</taxon>
        <taxon>Gammaproteobacteria</taxon>
        <taxon>SAR86 cluster</taxon>
    </lineage>
</organism>
<dbReference type="Proteomes" id="UP000318710">
    <property type="component" value="Unassembled WGS sequence"/>
</dbReference>
<dbReference type="SUPFAM" id="SSF53335">
    <property type="entry name" value="S-adenosyl-L-methionine-dependent methyltransferases"/>
    <property type="match status" value="1"/>
</dbReference>
<dbReference type="Gene3D" id="3.40.50.150">
    <property type="entry name" value="Vaccinia Virus protein VP39"/>
    <property type="match status" value="1"/>
</dbReference>
<dbReference type="PANTHER" id="PTHR45036:SF1">
    <property type="entry name" value="METHYLTRANSFERASE LIKE 7A"/>
    <property type="match status" value="1"/>
</dbReference>
<dbReference type="InterPro" id="IPR029063">
    <property type="entry name" value="SAM-dependent_MTases_sf"/>
</dbReference>
<evidence type="ECO:0000313" key="2">
    <source>
        <dbReference type="EMBL" id="RZO27435.1"/>
    </source>
</evidence>
<keyword evidence="2" id="KW-0808">Transferase</keyword>
<dbReference type="AlphaFoldDB" id="A0A520N1X7"/>
<dbReference type="EMBL" id="SHBF01000017">
    <property type="protein sequence ID" value="RZO27435.1"/>
    <property type="molecule type" value="Genomic_DNA"/>
</dbReference>